<feature type="compositionally biased region" description="Basic and acidic residues" evidence="1">
    <location>
        <begin position="38"/>
        <end position="50"/>
    </location>
</feature>
<accession>A0A172ULX5</accession>
<dbReference type="Proteomes" id="UP000077143">
    <property type="component" value="Chromosome"/>
</dbReference>
<sequence length="83" mass="8979">MGTCQSCGGPCLTYKGSVWQWTCQTCVRLAMDARAARADAKDQQNRERLVHSLKTHSSGRTTPKGGGSDSYVPHRPSAFAPNP</sequence>
<dbReference type="AlphaFoldDB" id="A0A172ULX5"/>
<reference evidence="2 3" key="1">
    <citation type="submission" date="2016-05" db="EMBL/GenBank/DDBJ databases">
        <title>Complete genome sequence of a phthalic acid esters degrading Mycobacterium sp. YC-RL4.</title>
        <authorList>
            <person name="Ren L."/>
            <person name="Fan S."/>
            <person name="Ruth N."/>
            <person name="Jia Y."/>
            <person name="Wang J."/>
            <person name="Qiao C."/>
        </authorList>
    </citation>
    <scope>NUCLEOTIDE SEQUENCE [LARGE SCALE GENOMIC DNA]</scope>
    <source>
        <strain evidence="2 3">YC-RL4</strain>
    </source>
</reference>
<protein>
    <submittedName>
        <fullName evidence="2">Uncharacterized protein</fullName>
    </submittedName>
</protein>
<dbReference type="KEGG" id="madi:A7U43_13245"/>
<proteinExistence type="predicted"/>
<keyword evidence="3" id="KW-1185">Reference proteome</keyword>
<evidence type="ECO:0000313" key="2">
    <source>
        <dbReference type="EMBL" id="ANE80152.1"/>
    </source>
</evidence>
<evidence type="ECO:0000313" key="3">
    <source>
        <dbReference type="Proteomes" id="UP000077143"/>
    </source>
</evidence>
<gene>
    <name evidence="2" type="ORF">A7U43_13245</name>
</gene>
<evidence type="ECO:0000256" key="1">
    <source>
        <dbReference type="SAM" id="MobiDB-lite"/>
    </source>
</evidence>
<dbReference type="STRING" id="1682113.A7U43_13245"/>
<organism evidence="2 3">
    <name type="scientific">Mycobacterium adipatum</name>
    <dbReference type="NCBI Taxonomy" id="1682113"/>
    <lineage>
        <taxon>Bacteria</taxon>
        <taxon>Bacillati</taxon>
        <taxon>Actinomycetota</taxon>
        <taxon>Actinomycetes</taxon>
        <taxon>Mycobacteriales</taxon>
        <taxon>Mycobacteriaceae</taxon>
        <taxon>Mycobacterium</taxon>
    </lineage>
</organism>
<name>A0A172ULX5_9MYCO</name>
<dbReference type="EMBL" id="CP015596">
    <property type="protein sequence ID" value="ANE80152.1"/>
    <property type="molecule type" value="Genomic_DNA"/>
</dbReference>
<feature type="region of interest" description="Disordered" evidence="1">
    <location>
        <begin position="38"/>
        <end position="83"/>
    </location>
</feature>